<evidence type="ECO:0000313" key="2">
    <source>
        <dbReference type="Proteomes" id="UP001176941"/>
    </source>
</evidence>
<accession>A0ABN8Y3C5</accession>
<gene>
    <name evidence="1" type="ORF">MRATA1EN1_LOCUS5062</name>
</gene>
<reference evidence="1" key="1">
    <citation type="submission" date="2023-04" db="EMBL/GenBank/DDBJ databases">
        <authorList>
            <consortium name="ELIXIR-Norway"/>
        </authorList>
    </citation>
    <scope>NUCLEOTIDE SEQUENCE [LARGE SCALE GENOMIC DNA]</scope>
</reference>
<organism evidence="1 2">
    <name type="scientific">Rangifer tarandus platyrhynchus</name>
    <name type="common">Svalbard reindeer</name>
    <dbReference type="NCBI Taxonomy" id="3082113"/>
    <lineage>
        <taxon>Eukaryota</taxon>
        <taxon>Metazoa</taxon>
        <taxon>Chordata</taxon>
        <taxon>Craniata</taxon>
        <taxon>Vertebrata</taxon>
        <taxon>Euteleostomi</taxon>
        <taxon>Mammalia</taxon>
        <taxon>Eutheria</taxon>
        <taxon>Laurasiatheria</taxon>
        <taxon>Artiodactyla</taxon>
        <taxon>Ruminantia</taxon>
        <taxon>Pecora</taxon>
        <taxon>Cervidae</taxon>
        <taxon>Odocoileinae</taxon>
        <taxon>Rangifer</taxon>
    </lineage>
</organism>
<name>A0ABN8Y3C5_RANTA</name>
<dbReference type="EMBL" id="OX459949">
    <property type="protein sequence ID" value="CAI9156100.1"/>
    <property type="molecule type" value="Genomic_DNA"/>
</dbReference>
<evidence type="ECO:0000313" key="1">
    <source>
        <dbReference type="EMBL" id="CAI9156100.1"/>
    </source>
</evidence>
<keyword evidence="2" id="KW-1185">Reference proteome</keyword>
<protein>
    <submittedName>
        <fullName evidence="1">Uncharacterized protein</fullName>
    </submittedName>
</protein>
<sequence length="98" mass="10883">MVMPDSSLIHAGTLIGCKVHSVKGREWNCHQEAVCQPLSCRKDPSSGGWSRRGAREGSCDSIRTHHLEGFTFQRLAIVERSSQGPLCWAFVHRLGPQL</sequence>
<dbReference type="Proteomes" id="UP001176941">
    <property type="component" value="Chromosome 13"/>
</dbReference>
<proteinExistence type="predicted"/>